<dbReference type="FunFam" id="3.90.70.10:FF:000023">
    <property type="entry name" value="Senescence-specific cysteine protease SAG39"/>
    <property type="match status" value="1"/>
</dbReference>
<organism evidence="12 13">
    <name type="scientific">Rubus argutus</name>
    <name type="common">Southern blackberry</name>
    <dbReference type="NCBI Taxonomy" id="59490"/>
    <lineage>
        <taxon>Eukaryota</taxon>
        <taxon>Viridiplantae</taxon>
        <taxon>Streptophyta</taxon>
        <taxon>Embryophyta</taxon>
        <taxon>Tracheophyta</taxon>
        <taxon>Spermatophyta</taxon>
        <taxon>Magnoliopsida</taxon>
        <taxon>eudicotyledons</taxon>
        <taxon>Gunneridae</taxon>
        <taxon>Pentapetalae</taxon>
        <taxon>rosids</taxon>
        <taxon>fabids</taxon>
        <taxon>Rosales</taxon>
        <taxon>Rosaceae</taxon>
        <taxon>Rosoideae</taxon>
        <taxon>Rosoideae incertae sedis</taxon>
        <taxon>Rubus</taxon>
    </lineage>
</organism>
<keyword evidence="4" id="KW-0378">Hydrolase</keyword>
<evidence type="ECO:0000256" key="7">
    <source>
        <dbReference type="ARBA" id="ARBA00023180"/>
    </source>
</evidence>
<evidence type="ECO:0000256" key="4">
    <source>
        <dbReference type="ARBA" id="ARBA00022801"/>
    </source>
</evidence>
<comment type="similarity">
    <text evidence="1">Belongs to the peptidase C1 family.</text>
</comment>
<dbReference type="InterPro" id="IPR039417">
    <property type="entry name" value="Peptidase_C1A_papain-like"/>
</dbReference>
<feature type="domain" description="Peptidase C1A papain C-terminal" evidence="10">
    <location>
        <begin position="129"/>
        <end position="345"/>
    </location>
</feature>
<keyword evidence="5" id="KW-0788">Thiol protease</keyword>
<dbReference type="PRINTS" id="PR00705">
    <property type="entry name" value="PAPAIN"/>
</dbReference>
<dbReference type="PROSITE" id="PS00139">
    <property type="entry name" value="THIOL_PROTEASE_CYS"/>
    <property type="match status" value="1"/>
</dbReference>
<evidence type="ECO:0000313" key="13">
    <source>
        <dbReference type="Proteomes" id="UP001457282"/>
    </source>
</evidence>
<keyword evidence="2" id="KW-0645">Protease</keyword>
<dbReference type="PROSITE" id="PS00639">
    <property type="entry name" value="THIOL_PROTEASE_HIS"/>
    <property type="match status" value="1"/>
</dbReference>
<dbReference type="PROSITE" id="PS00640">
    <property type="entry name" value="THIOL_PROTEASE_ASN"/>
    <property type="match status" value="1"/>
</dbReference>
<dbReference type="InterPro" id="IPR025661">
    <property type="entry name" value="Pept_asp_AS"/>
</dbReference>
<evidence type="ECO:0000256" key="9">
    <source>
        <dbReference type="SAM" id="SignalP"/>
    </source>
</evidence>
<evidence type="ECO:0000256" key="8">
    <source>
        <dbReference type="ARBA" id="ARBA00069575"/>
    </source>
</evidence>
<dbReference type="InterPro" id="IPR013128">
    <property type="entry name" value="Peptidase_C1A"/>
</dbReference>
<keyword evidence="13" id="KW-1185">Reference proteome</keyword>
<dbReference type="AlphaFoldDB" id="A0AAW1WRN6"/>
<dbReference type="PANTHER" id="PTHR12411">
    <property type="entry name" value="CYSTEINE PROTEASE FAMILY C1-RELATED"/>
    <property type="match status" value="1"/>
</dbReference>
<dbReference type="GO" id="GO:0006508">
    <property type="term" value="P:proteolysis"/>
    <property type="evidence" value="ECO:0007669"/>
    <property type="project" value="UniProtKB-KW"/>
</dbReference>
<reference evidence="12 13" key="1">
    <citation type="journal article" date="2023" name="G3 (Bethesda)">
        <title>A chromosome-length genome assembly and annotation of blackberry (Rubus argutus, cv. 'Hillquist').</title>
        <authorList>
            <person name="Bruna T."/>
            <person name="Aryal R."/>
            <person name="Dudchenko O."/>
            <person name="Sargent D.J."/>
            <person name="Mead D."/>
            <person name="Buti M."/>
            <person name="Cavallini A."/>
            <person name="Hytonen T."/>
            <person name="Andres J."/>
            <person name="Pham M."/>
            <person name="Weisz D."/>
            <person name="Mascagni F."/>
            <person name="Usai G."/>
            <person name="Natali L."/>
            <person name="Bassil N."/>
            <person name="Fernandez G.E."/>
            <person name="Lomsadze A."/>
            <person name="Armour M."/>
            <person name="Olukolu B."/>
            <person name="Poorten T."/>
            <person name="Britton C."/>
            <person name="Davik J."/>
            <person name="Ashrafi H."/>
            <person name="Aiden E.L."/>
            <person name="Borodovsky M."/>
            <person name="Worthington M."/>
        </authorList>
    </citation>
    <scope>NUCLEOTIDE SEQUENCE [LARGE SCALE GENOMIC DNA]</scope>
    <source>
        <strain evidence="12">PI 553951</strain>
    </source>
</reference>
<dbReference type="Proteomes" id="UP001457282">
    <property type="component" value="Unassembled WGS sequence"/>
</dbReference>
<dbReference type="Pfam" id="PF08246">
    <property type="entry name" value="Inhibitor_I29"/>
    <property type="match status" value="1"/>
</dbReference>
<gene>
    <name evidence="12" type="ORF">M0R45_023968</name>
</gene>
<sequence length="364" mass="40230">MEMKKFLLVAALSLALVIGVAESFDFHERDLATEDSLWDLYERWRSHHTVSRSLDEKHKRFNVFKLNVEHVHNTNKVDKPYKLKLNKFADMTNHEFRSAYAGSKVKHHRMLQGQRRGDGAFRYEKVDGVPPSVDWRKNGAVTPVKDQGQCGSCWAFSTVVAVEGINQIKTRNLVSLSEQELVDCDTQQNQGCNGGLMELAFEFIKHKGGLTTETNYPYRAADATCNAAKENSPVVSIDGYESVPANNEDALLKAAANQPISVAIDAGGSDFQFYSEGVFNGKCGTELDHGVAVVGYGTTLDGTKYWIVKNSWGSEWGEKGYIRMARGIAEKEGICGIATEASYPIKNSSTNPTGAPASYPKDEL</sequence>
<feature type="chain" id="PRO_5043878538" description="Vignain" evidence="9">
    <location>
        <begin position="24"/>
        <end position="364"/>
    </location>
</feature>
<proteinExistence type="inferred from homology"/>
<feature type="signal peptide" evidence="9">
    <location>
        <begin position="1"/>
        <end position="23"/>
    </location>
</feature>
<dbReference type="Gene3D" id="3.90.70.10">
    <property type="entry name" value="Cysteine proteinases"/>
    <property type="match status" value="1"/>
</dbReference>
<dbReference type="InterPro" id="IPR000668">
    <property type="entry name" value="Peptidase_C1A_C"/>
</dbReference>
<dbReference type="SMART" id="SM00848">
    <property type="entry name" value="Inhibitor_I29"/>
    <property type="match status" value="1"/>
</dbReference>
<dbReference type="Pfam" id="PF00112">
    <property type="entry name" value="Peptidase_C1"/>
    <property type="match status" value="1"/>
</dbReference>
<keyword evidence="6" id="KW-1015">Disulfide bond</keyword>
<accession>A0AAW1WRN6</accession>
<comment type="caution">
    <text evidence="12">The sequence shown here is derived from an EMBL/GenBank/DDBJ whole genome shotgun (WGS) entry which is preliminary data.</text>
</comment>
<evidence type="ECO:0000259" key="10">
    <source>
        <dbReference type="SMART" id="SM00645"/>
    </source>
</evidence>
<dbReference type="InterPro" id="IPR038765">
    <property type="entry name" value="Papain-like_cys_pep_sf"/>
</dbReference>
<evidence type="ECO:0000256" key="1">
    <source>
        <dbReference type="ARBA" id="ARBA00008455"/>
    </source>
</evidence>
<evidence type="ECO:0000259" key="11">
    <source>
        <dbReference type="SMART" id="SM00848"/>
    </source>
</evidence>
<dbReference type="CDD" id="cd02248">
    <property type="entry name" value="Peptidase_C1A"/>
    <property type="match status" value="1"/>
</dbReference>
<dbReference type="SUPFAM" id="SSF54001">
    <property type="entry name" value="Cysteine proteinases"/>
    <property type="match status" value="1"/>
</dbReference>
<evidence type="ECO:0000256" key="5">
    <source>
        <dbReference type="ARBA" id="ARBA00022807"/>
    </source>
</evidence>
<feature type="domain" description="Cathepsin propeptide inhibitor" evidence="11">
    <location>
        <begin position="41"/>
        <end position="96"/>
    </location>
</feature>
<keyword evidence="3 9" id="KW-0732">Signal</keyword>
<dbReference type="InterPro" id="IPR025660">
    <property type="entry name" value="Pept_his_AS"/>
</dbReference>
<protein>
    <recommendedName>
        <fullName evidence="8">Vignain</fullName>
    </recommendedName>
</protein>
<dbReference type="InterPro" id="IPR000169">
    <property type="entry name" value="Pept_cys_AS"/>
</dbReference>
<dbReference type="InterPro" id="IPR013201">
    <property type="entry name" value="Prot_inhib_I29"/>
</dbReference>
<evidence type="ECO:0000256" key="6">
    <source>
        <dbReference type="ARBA" id="ARBA00023157"/>
    </source>
</evidence>
<name>A0AAW1WRN6_RUBAR</name>
<dbReference type="SMART" id="SM00645">
    <property type="entry name" value="Pept_C1"/>
    <property type="match status" value="1"/>
</dbReference>
<evidence type="ECO:0000256" key="3">
    <source>
        <dbReference type="ARBA" id="ARBA00022729"/>
    </source>
</evidence>
<keyword evidence="7" id="KW-0325">Glycoprotein</keyword>
<evidence type="ECO:0000313" key="12">
    <source>
        <dbReference type="EMBL" id="KAK9926755.1"/>
    </source>
</evidence>
<evidence type="ECO:0000256" key="2">
    <source>
        <dbReference type="ARBA" id="ARBA00022670"/>
    </source>
</evidence>
<dbReference type="EMBL" id="JBEDUW010000005">
    <property type="protein sequence ID" value="KAK9926755.1"/>
    <property type="molecule type" value="Genomic_DNA"/>
</dbReference>
<dbReference type="GO" id="GO:0008234">
    <property type="term" value="F:cysteine-type peptidase activity"/>
    <property type="evidence" value="ECO:0007669"/>
    <property type="project" value="UniProtKB-KW"/>
</dbReference>